<dbReference type="GO" id="GO:0003676">
    <property type="term" value="F:nucleic acid binding"/>
    <property type="evidence" value="ECO:0007669"/>
    <property type="project" value="InterPro"/>
</dbReference>
<dbReference type="PROSITE" id="PS51192">
    <property type="entry name" value="HELICASE_ATP_BIND_1"/>
    <property type="match status" value="1"/>
</dbReference>
<dbReference type="InterPro" id="IPR014001">
    <property type="entry name" value="Helicase_ATP-bd"/>
</dbReference>
<dbReference type="GO" id="GO:0016787">
    <property type="term" value="F:hydrolase activity"/>
    <property type="evidence" value="ECO:0007669"/>
    <property type="project" value="UniProtKB-KW"/>
</dbReference>
<proteinExistence type="inferred from homology"/>
<dbReference type="InterPro" id="IPR005580">
    <property type="entry name" value="DbpA/CsdA_RNA-bd_dom"/>
</dbReference>
<dbReference type="PROSITE" id="PS51195">
    <property type="entry name" value="Q_MOTIF"/>
    <property type="match status" value="1"/>
</dbReference>
<evidence type="ECO:0000256" key="1">
    <source>
        <dbReference type="ARBA" id="ARBA00022741"/>
    </source>
</evidence>
<feature type="domain" description="DEAD-box RNA helicase Q" evidence="10">
    <location>
        <begin position="7"/>
        <end position="35"/>
    </location>
</feature>
<dbReference type="Pfam" id="PF00271">
    <property type="entry name" value="Helicase_C"/>
    <property type="match status" value="1"/>
</dbReference>
<dbReference type="EMBL" id="JMKI01000002">
    <property type="protein sequence ID" value="KEJ93547.1"/>
    <property type="molecule type" value="Genomic_DNA"/>
</dbReference>
<dbReference type="Proteomes" id="UP000027665">
    <property type="component" value="Unassembled WGS sequence"/>
</dbReference>
<dbReference type="Gene3D" id="3.30.70.330">
    <property type="match status" value="1"/>
</dbReference>
<dbReference type="GO" id="GO:0005829">
    <property type="term" value="C:cytosol"/>
    <property type="evidence" value="ECO:0007669"/>
    <property type="project" value="TreeGrafter"/>
</dbReference>
<dbReference type="InterPro" id="IPR050079">
    <property type="entry name" value="DEAD_box_RNA_helicase"/>
</dbReference>
<dbReference type="GeneID" id="90982437"/>
<evidence type="ECO:0000313" key="11">
    <source>
        <dbReference type="EMBL" id="KEJ93547.1"/>
    </source>
</evidence>
<dbReference type="STRING" id="2754.EH55_01880"/>
<dbReference type="PROSITE" id="PS51194">
    <property type="entry name" value="HELICASE_CTER"/>
    <property type="match status" value="1"/>
</dbReference>
<feature type="short sequence motif" description="Q motif" evidence="6">
    <location>
        <begin position="7"/>
        <end position="35"/>
    </location>
</feature>
<dbReference type="AlphaFoldDB" id="A0A073J767"/>
<dbReference type="CDD" id="cd00268">
    <property type="entry name" value="DEADc"/>
    <property type="match status" value="1"/>
</dbReference>
<evidence type="ECO:0000256" key="5">
    <source>
        <dbReference type="ARBA" id="ARBA00038437"/>
    </source>
</evidence>
<evidence type="ECO:0000313" key="12">
    <source>
        <dbReference type="Proteomes" id="UP000027665"/>
    </source>
</evidence>
<feature type="compositionally biased region" description="Basic residues" evidence="7">
    <location>
        <begin position="595"/>
        <end position="604"/>
    </location>
</feature>
<dbReference type="InterPro" id="IPR027417">
    <property type="entry name" value="P-loop_NTPase"/>
</dbReference>
<name>A0A073J767_9BACT</name>
<keyword evidence="1" id="KW-0547">Nucleotide-binding</keyword>
<organism evidence="11 12">
    <name type="scientific">Synergistes jonesii</name>
    <dbReference type="NCBI Taxonomy" id="2754"/>
    <lineage>
        <taxon>Bacteria</taxon>
        <taxon>Thermotogati</taxon>
        <taxon>Synergistota</taxon>
        <taxon>Synergistia</taxon>
        <taxon>Synergistales</taxon>
        <taxon>Synergistaceae</taxon>
        <taxon>Synergistes</taxon>
    </lineage>
</organism>
<sequence>MTEEYQGSFSDFNLKPTLLRAIERKGFEHPMPVQTAVLEDDGLLDNDVIVQAKTGSGKTLAFALPLLNIADAQEREPQILVLSPTRELAQQTAREFAWLGADLGVRVATLVGGLDMERQIRALRDGAAVIVGTPGRVLDHIRRGTLRTEDIHSVVLDEGDHMLDMGFRDEMEAILEAVGSVDRTWLFSATMPDEVLSLAKNYLDAPKKISLVADITAHSEISQRAYIIPSRKRFEGLTNVLIWENPSRSLIFCGTKAETQDIADRLCDNGFRATAIHGDMSQRERNNALSALRGGRVAILVATDVAARGLDIDAVSHVIQYGMPQNLEAFVHRSGRTGRAGHEGSNLILLTSREAHQFKGMIAHSGSKLKLEWMPAPDAAEIEGQSRIRFENNILEHALESNEFDEWAHELLSREEAPTLVAGLLAKAYGDQPSGYSIREDVQAEMDREKGRRNEGRGRGERGDRFRRADMTGGVAVQFSQGRSDGWEVGPLLGSLCRCLGIGREDVGNIKLRDSSATVELSQRGAEMLDARKERLARDGLVAASVRPASGERRDSARGDRKPQRSERSFFRERERDREFRHGKQRDREREAQRGVRKRFAKKD</sequence>
<dbReference type="PANTHER" id="PTHR47959">
    <property type="entry name" value="ATP-DEPENDENT RNA HELICASE RHLE-RELATED"/>
    <property type="match status" value="1"/>
</dbReference>
<dbReference type="SMART" id="SM00487">
    <property type="entry name" value="DEXDc"/>
    <property type="match status" value="1"/>
</dbReference>
<dbReference type="InterPro" id="IPR044742">
    <property type="entry name" value="DEAD/DEAH_RhlB"/>
</dbReference>
<keyword evidence="2" id="KW-0378">Hydrolase</keyword>
<dbReference type="Pfam" id="PF03880">
    <property type="entry name" value="DbpA"/>
    <property type="match status" value="1"/>
</dbReference>
<dbReference type="InterPro" id="IPR011545">
    <property type="entry name" value="DEAD/DEAH_box_helicase_dom"/>
</dbReference>
<feature type="domain" description="Helicase C-terminal" evidence="9">
    <location>
        <begin position="236"/>
        <end position="382"/>
    </location>
</feature>
<evidence type="ECO:0000259" key="8">
    <source>
        <dbReference type="PROSITE" id="PS51192"/>
    </source>
</evidence>
<dbReference type="OrthoDB" id="9805696at2"/>
<dbReference type="RefSeq" id="WP_037974037.1">
    <property type="nucleotide sequence ID" value="NZ_JMKI01000002.1"/>
</dbReference>
<keyword evidence="3 11" id="KW-0347">Helicase</keyword>
<protein>
    <submittedName>
        <fullName evidence="11">DEAD/DEAH box helicase</fullName>
    </submittedName>
</protein>
<dbReference type="SUPFAM" id="SSF52540">
    <property type="entry name" value="P-loop containing nucleoside triphosphate hydrolases"/>
    <property type="match status" value="1"/>
</dbReference>
<feature type="region of interest" description="Disordered" evidence="7">
    <location>
        <begin position="444"/>
        <end position="465"/>
    </location>
</feature>
<dbReference type="CDD" id="cd12252">
    <property type="entry name" value="RRM_DbpA"/>
    <property type="match status" value="1"/>
</dbReference>
<evidence type="ECO:0000259" key="10">
    <source>
        <dbReference type="PROSITE" id="PS51195"/>
    </source>
</evidence>
<dbReference type="InterPro" id="IPR012677">
    <property type="entry name" value="Nucleotide-bd_a/b_plait_sf"/>
</dbReference>
<dbReference type="Gene3D" id="3.40.50.300">
    <property type="entry name" value="P-loop containing nucleotide triphosphate hydrolases"/>
    <property type="match status" value="2"/>
</dbReference>
<accession>A0A073J767</accession>
<evidence type="ECO:0000259" key="9">
    <source>
        <dbReference type="PROSITE" id="PS51194"/>
    </source>
</evidence>
<dbReference type="SMART" id="SM00490">
    <property type="entry name" value="HELICc"/>
    <property type="match status" value="1"/>
</dbReference>
<dbReference type="eggNOG" id="COG0513">
    <property type="taxonomic scope" value="Bacteria"/>
</dbReference>
<dbReference type="CDD" id="cd18787">
    <property type="entry name" value="SF2_C_DEAD"/>
    <property type="match status" value="1"/>
</dbReference>
<keyword evidence="4" id="KW-0067">ATP-binding</keyword>
<dbReference type="PANTHER" id="PTHR47959:SF1">
    <property type="entry name" value="ATP-DEPENDENT RNA HELICASE DBPA"/>
    <property type="match status" value="1"/>
</dbReference>
<evidence type="ECO:0000256" key="2">
    <source>
        <dbReference type="ARBA" id="ARBA00022801"/>
    </source>
</evidence>
<dbReference type="GO" id="GO:0003724">
    <property type="term" value="F:RNA helicase activity"/>
    <property type="evidence" value="ECO:0007669"/>
    <property type="project" value="InterPro"/>
</dbReference>
<evidence type="ECO:0000256" key="4">
    <source>
        <dbReference type="ARBA" id="ARBA00022840"/>
    </source>
</evidence>
<dbReference type="InterPro" id="IPR001650">
    <property type="entry name" value="Helicase_C-like"/>
</dbReference>
<feature type="compositionally biased region" description="Basic and acidic residues" evidence="7">
    <location>
        <begin position="550"/>
        <end position="594"/>
    </location>
</feature>
<dbReference type="Pfam" id="PF00270">
    <property type="entry name" value="DEAD"/>
    <property type="match status" value="1"/>
</dbReference>
<keyword evidence="12" id="KW-1185">Reference proteome</keyword>
<evidence type="ECO:0000256" key="3">
    <source>
        <dbReference type="ARBA" id="ARBA00022806"/>
    </source>
</evidence>
<reference evidence="11 12" key="1">
    <citation type="submission" date="2014-04" db="EMBL/GenBank/DDBJ databases">
        <title>Draft Genome Sequence of Synergistes jonesii.</title>
        <authorList>
            <person name="Coil D.A."/>
            <person name="Eisen J.A."/>
            <person name="Holland-Moritz H.E."/>
        </authorList>
    </citation>
    <scope>NUCLEOTIDE SEQUENCE [LARGE SCALE GENOMIC DNA]</scope>
    <source>
        <strain evidence="11 12">78-1</strain>
    </source>
</reference>
<feature type="domain" description="Helicase ATP-binding" evidence="8">
    <location>
        <begin position="39"/>
        <end position="209"/>
    </location>
</feature>
<feature type="region of interest" description="Disordered" evidence="7">
    <location>
        <begin position="540"/>
        <end position="604"/>
    </location>
</feature>
<comment type="similarity">
    <text evidence="5">Belongs to the DEAD box helicase family.</text>
</comment>
<dbReference type="PATRIC" id="fig|2754.20.peg.338"/>
<dbReference type="InterPro" id="IPR014014">
    <property type="entry name" value="RNA_helicase_DEAD_Q_motif"/>
</dbReference>
<evidence type="ECO:0000256" key="6">
    <source>
        <dbReference type="PROSITE-ProRule" id="PRU00552"/>
    </source>
</evidence>
<evidence type="ECO:0000256" key="7">
    <source>
        <dbReference type="SAM" id="MobiDB-lite"/>
    </source>
</evidence>
<gene>
    <name evidence="11" type="ORF">EH55_01880</name>
</gene>
<dbReference type="GO" id="GO:0005524">
    <property type="term" value="F:ATP binding"/>
    <property type="evidence" value="ECO:0007669"/>
    <property type="project" value="UniProtKB-KW"/>
</dbReference>
<comment type="caution">
    <text evidence="11">The sequence shown here is derived from an EMBL/GenBank/DDBJ whole genome shotgun (WGS) entry which is preliminary data.</text>
</comment>